<keyword evidence="2" id="KW-1133">Transmembrane helix</keyword>
<evidence type="ECO:0000313" key="3">
    <source>
        <dbReference type="EMBL" id="TBR80299.1"/>
    </source>
</evidence>
<keyword evidence="2" id="KW-0472">Membrane</keyword>
<organism evidence="3 4">
    <name type="scientific">Campylobacter novaezeelandiae</name>
    <dbReference type="NCBI Taxonomy" id="2267891"/>
    <lineage>
        <taxon>Bacteria</taxon>
        <taxon>Pseudomonadati</taxon>
        <taxon>Campylobacterota</taxon>
        <taxon>Epsilonproteobacteria</taxon>
        <taxon>Campylobacterales</taxon>
        <taxon>Campylobacteraceae</taxon>
        <taxon>Campylobacter</taxon>
    </lineage>
</organism>
<feature type="compositionally biased region" description="Low complexity" evidence="1">
    <location>
        <begin position="86"/>
        <end position="142"/>
    </location>
</feature>
<reference evidence="3 4" key="1">
    <citation type="submission" date="2018-07" db="EMBL/GenBank/DDBJ databases">
        <title>Campylobacter zealandensis sp. nov., isolated from birds and water in New Zealand.</title>
        <authorList>
            <person name="Wilkinson D.A."/>
            <person name="Biggs P.J."/>
            <person name="French N.P."/>
            <person name="Midwinter A.C."/>
        </authorList>
    </citation>
    <scope>NUCLEOTIDE SEQUENCE [LARGE SCALE GENOMIC DNA]</scope>
    <source>
        <strain evidence="3 4">B423b</strain>
    </source>
</reference>
<comment type="caution">
    <text evidence="3">The sequence shown here is derived from an EMBL/GenBank/DDBJ whole genome shotgun (WGS) entry which is preliminary data.</text>
</comment>
<dbReference type="RefSeq" id="WP_131163852.1">
    <property type="nucleotide sequence ID" value="NZ_QPGQ01000018.1"/>
</dbReference>
<evidence type="ECO:0000256" key="2">
    <source>
        <dbReference type="SAM" id="Phobius"/>
    </source>
</evidence>
<sequence>MNFKIFSIIVGILITIIAILGGTYYYLFEYSKPKNYTLNSNSYSEQKSYSNNYNNSYSSTSKIDNNSYNTNANNNIIQKQETSSPNINQNLNNNANDIVSTSENNENNKSINDNITTNTTTINKNNENLNTDNNTSNTITANENNQSIKTTNKDSQQLQQDKQAKIEALKKEISKQQKILEREKAIKKELQSNKSNKNKYLNTAREYLSIGKNSRLEPELSTENMKVYILDGKFLSQYRINLLKDMLNSIKDNSKDYYLSVFVKMLPKGEMKLTIYNKEIIFSDMKKSYKYINLNQLSPYLNNLNELNQHVAREEIMERLKLQIKKEGKGSEFSKHIKSLKTGLNTAQYFFPFCEIIEISSI</sequence>
<protein>
    <recommendedName>
        <fullName evidence="5">Periplasmic protein</fullName>
    </recommendedName>
</protein>
<keyword evidence="4" id="KW-1185">Reference proteome</keyword>
<dbReference type="OrthoDB" id="5363632at2"/>
<accession>A0A4Q9JTJ8</accession>
<feature type="compositionally biased region" description="Polar residues" evidence="1">
    <location>
        <begin position="143"/>
        <end position="156"/>
    </location>
</feature>
<feature type="transmembrane region" description="Helical" evidence="2">
    <location>
        <begin position="6"/>
        <end position="27"/>
    </location>
</feature>
<keyword evidence="2" id="KW-0812">Transmembrane</keyword>
<dbReference type="EMBL" id="QPGR01000010">
    <property type="protein sequence ID" value="TBR80299.1"/>
    <property type="molecule type" value="Genomic_DNA"/>
</dbReference>
<name>A0A4Q9JTJ8_9BACT</name>
<evidence type="ECO:0000313" key="4">
    <source>
        <dbReference type="Proteomes" id="UP000292583"/>
    </source>
</evidence>
<evidence type="ECO:0008006" key="5">
    <source>
        <dbReference type="Google" id="ProtNLM"/>
    </source>
</evidence>
<dbReference type="AlphaFoldDB" id="A0A4Q9JTJ8"/>
<gene>
    <name evidence="3" type="ORF">DU473_05890</name>
</gene>
<dbReference type="Proteomes" id="UP000292583">
    <property type="component" value="Unassembled WGS sequence"/>
</dbReference>
<evidence type="ECO:0000256" key="1">
    <source>
        <dbReference type="SAM" id="MobiDB-lite"/>
    </source>
</evidence>
<feature type="region of interest" description="Disordered" evidence="1">
    <location>
        <begin position="84"/>
        <end position="156"/>
    </location>
</feature>
<proteinExistence type="predicted"/>